<sequence>PVLVWEDLDVRGATLHDYRRILDDFAPSSAHLLKRVPLTYQAFRMPQGERGTWLDSWPLKYLELICFDVPPGLLERQLFEHAYAAFADMTRPSEQAGIPTACKVSHVGGRQPAEATESSDSQLFMGVLPWEDPAARREWYEELFRLSCWSYELFGHKLDALKILAARGVTARFLELQREYLTTNH</sequence>
<comment type="caution">
    <text evidence="1">The sequence shown here is derived from an EMBL/GenBank/DDBJ whole genome shotgun (WGS) entry which is preliminary data.</text>
</comment>
<feature type="non-terminal residue" evidence="1">
    <location>
        <position position="1"/>
    </location>
</feature>
<evidence type="ECO:0000313" key="2">
    <source>
        <dbReference type="Proteomes" id="UP001303760"/>
    </source>
</evidence>
<dbReference type="EMBL" id="MU860046">
    <property type="protein sequence ID" value="KAK4240186.1"/>
    <property type="molecule type" value="Genomic_DNA"/>
</dbReference>
<proteinExistence type="predicted"/>
<evidence type="ECO:0000313" key="1">
    <source>
        <dbReference type="EMBL" id="KAK4240186.1"/>
    </source>
</evidence>
<name>A0AAN7CDS1_9PEZI</name>
<reference evidence="1" key="1">
    <citation type="journal article" date="2023" name="Mol. Phylogenet. Evol.">
        <title>Genome-scale phylogeny and comparative genomics of the fungal order Sordariales.</title>
        <authorList>
            <person name="Hensen N."/>
            <person name="Bonometti L."/>
            <person name="Westerberg I."/>
            <person name="Brannstrom I.O."/>
            <person name="Guillou S."/>
            <person name="Cros-Aarteil S."/>
            <person name="Calhoun S."/>
            <person name="Haridas S."/>
            <person name="Kuo A."/>
            <person name="Mondo S."/>
            <person name="Pangilinan J."/>
            <person name="Riley R."/>
            <person name="LaButti K."/>
            <person name="Andreopoulos B."/>
            <person name="Lipzen A."/>
            <person name="Chen C."/>
            <person name="Yan M."/>
            <person name="Daum C."/>
            <person name="Ng V."/>
            <person name="Clum A."/>
            <person name="Steindorff A."/>
            <person name="Ohm R.A."/>
            <person name="Martin F."/>
            <person name="Silar P."/>
            <person name="Natvig D.O."/>
            <person name="Lalanne C."/>
            <person name="Gautier V."/>
            <person name="Ament-Velasquez S.L."/>
            <person name="Kruys A."/>
            <person name="Hutchinson M.I."/>
            <person name="Powell A.J."/>
            <person name="Barry K."/>
            <person name="Miller A.N."/>
            <person name="Grigoriev I.V."/>
            <person name="Debuchy R."/>
            <person name="Gladieux P."/>
            <person name="Hiltunen Thoren M."/>
            <person name="Johannesson H."/>
        </authorList>
    </citation>
    <scope>NUCLEOTIDE SEQUENCE</scope>
    <source>
        <strain evidence="1">CBS 532.94</strain>
    </source>
</reference>
<reference evidence="1" key="2">
    <citation type="submission" date="2023-05" db="EMBL/GenBank/DDBJ databases">
        <authorList>
            <consortium name="Lawrence Berkeley National Laboratory"/>
            <person name="Steindorff A."/>
            <person name="Hensen N."/>
            <person name="Bonometti L."/>
            <person name="Westerberg I."/>
            <person name="Brannstrom I.O."/>
            <person name="Guillou S."/>
            <person name="Cros-Aarteil S."/>
            <person name="Calhoun S."/>
            <person name="Haridas S."/>
            <person name="Kuo A."/>
            <person name="Mondo S."/>
            <person name="Pangilinan J."/>
            <person name="Riley R."/>
            <person name="Labutti K."/>
            <person name="Andreopoulos B."/>
            <person name="Lipzen A."/>
            <person name="Chen C."/>
            <person name="Yanf M."/>
            <person name="Daum C."/>
            <person name="Ng V."/>
            <person name="Clum A."/>
            <person name="Ohm R."/>
            <person name="Martin F."/>
            <person name="Silar P."/>
            <person name="Natvig D."/>
            <person name="Lalanne C."/>
            <person name="Gautier V."/>
            <person name="Ament-Velasquez S.L."/>
            <person name="Kruys A."/>
            <person name="Hutchinson M.I."/>
            <person name="Powell A.J."/>
            <person name="Barry K."/>
            <person name="Miller A.N."/>
            <person name="Grigoriev I.V."/>
            <person name="Debuchy R."/>
            <person name="Gladieux P."/>
            <person name="Thoren M.H."/>
            <person name="Johannesson H."/>
        </authorList>
    </citation>
    <scope>NUCLEOTIDE SEQUENCE</scope>
    <source>
        <strain evidence="1">CBS 532.94</strain>
    </source>
</reference>
<organism evidence="1 2">
    <name type="scientific">Achaetomium macrosporum</name>
    <dbReference type="NCBI Taxonomy" id="79813"/>
    <lineage>
        <taxon>Eukaryota</taxon>
        <taxon>Fungi</taxon>
        <taxon>Dikarya</taxon>
        <taxon>Ascomycota</taxon>
        <taxon>Pezizomycotina</taxon>
        <taxon>Sordariomycetes</taxon>
        <taxon>Sordariomycetidae</taxon>
        <taxon>Sordariales</taxon>
        <taxon>Chaetomiaceae</taxon>
        <taxon>Achaetomium</taxon>
    </lineage>
</organism>
<dbReference type="Proteomes" id="UP001303760">
    <property type="component" value="Unassembled WGS sequence"/>
</dbReference>
<protein>
    <submittedName>
        <fullName evidence="1">Uncharacterized protein</fullName>
    </submittedName>
</protein>
<accession>A0AAN7CDS1</accession>
<dbReference type="AlphaFoldDB" id="A0AAN7CDS1"/>
<gene>
    <name evidence="1" type="ORF">C8A03DRAFT_13482</name>
</gene>
<keyword evidence="2" id="KW-1185">Reference proteome</keyword>